<dbReference type="Pfam" id="PF07478">
    <property type="entry name" value="Dala_Dala_lig_C"/>
    <property type="match status" value="1"/>
</dbReference>
<dbReference type="InterPro" id="IPR016185">
    <property type="entry name" value="PreATP-grasp_dom_sf"/>
</dbReference>
<dbReference type="PATRIC" id="fig|1208365.4.peg.927"/>
<evidence type="ECO:0000256" key="5">
    <source>
        <dbReference type="PIRSR" id="PIRSR039102-3"/>
    </source>
</evidence>
<organism evidence="8 9">
    <name type="scientific">SAR86 cluster bacterium SAR86E</name>
    <dbReference type="NCBI Taxonomy" id="1208365"/>
    <lineage>
        <taxon>Bacteria</taxon>
        <taxon>Pseudomonadati</taxon>
        <taxon>Pseudomonadota</taxon>
        <taxon>Gammaproteobacteria</taxon>
        <taxon>SAR86 cluster</taxon>
    </lineage>
</organism>
<evidence type="ECO:0000256" key="1">
    <source>
        <dbReference type="ARBA" id="ARBA00010871"/>
    </source>
</evidence>
<dbReference type="GO" id="GO:0071555">
    <property type="term" value="P:cell wall organization"/>
    <property type="evidence" value="ECO:0007669"/>
    <property type="project" value="UniProtKB-KW"/>
</dbReference>
<comment type="similarity">
    <text evidence="1">Belongs to the D-alanine--D-alanine ligase family.</text>
</comment>
<feature type="binding site" evidence="5">
    <location>
        <position position="270"/>
    </location>
    <ligand>
        <name>Mg(2+)</name>
        <dbReference type="ChEBI" id="CHEBI:18420"/>
        <label>2</label>
    </ligand>
</feature>
<keyword evidence="3" id="KW-0961">Cell wall biogenesis/degradation</keyword>
<evidence type="ECO:0000256" key="2">
    <source>
        <dbReference type="ARBA" id="ARBA00022598"/>
    </source>
</evidence>
<name>K6GHD3_9GAMM</name>
<dbReference type="PANTHER" id="PTHR23132:SF23">
    <property type="entry name" value="D-ALANINE--D-ALANINE LIGASE B"/>
    <property type="match status" value="1"/>
</dbReference>
<feature type="active site" evidence="4">
    <location>
        <position position="149"/>
    </location>
</feature>
<dbReference type="Gene3D" id="3.30.470.20">
    <property type="entry name" value="ATP-grasp fold, B domain"/>
    <property type="match status" value="1"/>
</dbReference>
<keyword evidence="6" id="KW-0547">Nucleotide-binding</keyword>
<dbReference type="GO" id="GO:0008716">
    <property type="term" value="F:D-alanine-D-alanine ligase activity"/>
    <property type="evidence" value="ECO:0007669"/>
    <property type="project" value="InterPro"/>
</dbReference>
<evidence type="ECO:0000256" key="6">
    <source>
        <dbReference type="PROSITE-ProRule" id="PRU00409"/>
    </source>
</evidence>
<dbReference type="EMBL" id="AMWX01000008">
    <property type="protein sequence ID" value="EKO36441.1"/>
    <property type="molecule type" value="Genomic_DNA"/>
</dbReference>
<evidence type="ECO:0000313" key="8">
    <source>
        <dbReference type="EMBL" id="EKO36441.1"/>
    </source>
</evidence>
<dbReference type="GO" id="GO:0005524">
    <property type="term" value="F:ATP binding"/>
    <property type="evidence" value="ECO:0007669"/>
    <property type="project" value="UniProtKB-UniRule"/>
</dbReference>
<evidence type="ECO:0000259" key="7">
    <source>
        <dbReference type="PROSITE" id="PS50975"/>
    </source>
</evidence>
<dbReference type="Proteomes" id="UP000010310">
    <property type="component" value="Unassembled WGS sequence"/>
</dbReference>
<evidence type="ECO:0000256" key="4">
    <source>
        <dbReference type="PIRSR" id="PIRSR039102-1"/>
    </source>
</evidence>
<accession>K6GHD3</accession>
<dbReference type="Gene3D" id="3.30.1490.20">
    <property type="entry name" value="ATP-grasp fold, A domain"/>
    <property type="match status" value="1"/>
</dbReference>
<dbReference type="InterPro" id="IPR011761">
    <property type="entry name" value="ATP-grasp"/>
</dbReference>
<dbReference type="AlphaFoldDB" id="K6GHD3"/>
<feature type="active site" evidence="4">
    <location>
        <position position="16"/>
    </location>
</feature>
<evidence type="ECO:0000313" key="9">
    <source>
        <dbReference type="Proteomes" id="UP000010310"/>
    </source>
</evidence>
<dbReference type="InterPro" id="IPR013815">
    <property type="entry name" value="ATP_grasp_subdomain_1"/>
</dbReference>
<feature type="binding site" evidence="5">
    <location>
        <position position="255"/>
    </location>
    <ligand>
        <name>Mg(2+)</name>
        <dbReference type="ChEBI" id="CHEBI:18420"/>
        <label>1</label>
    </ligand>
</feature>
<keyword evidence="5" id="KW-0479">Metal-binding</keyword>
<dbReference type="PANTHER" id="PTHR23132">
    <property type="entry name" value="D-ALANINE--D-ALANINE LIGASE"/>
    <property type="match status" value="1"/>
</dbReference>
<keyword evidence="6" id="KW-0067">ATP-binding</keyword>
<dbReference type="SUPFAM" id="SSF56059">
    <property type="entry name" value="Glutathione synthetase ATP-binding domain-like"/>
    <property type="match status" value="1"/>
</dbReference>
<proteinExistence type="inferred from homology"/>
<evidence type="ECO:0000256" key="3">
    <source>
        <dbReference type="ARBA" id="ARBA00023316"/>
    </source>
</evidence>
<dbReference type="InterPro" id="IPR005905">
    <property type="entry name" value="D_ala_D_ala"/>
</dbReference>
<feature type="domain" description="ATP-grasp" evidence="7">
    <location>
        <begin position="101"/>
        <end position="301"/>
    </location>
</feature>
<dbReference type="NCBIfam" id="NF002378">
    <property type="entry name" value="PRK01372.1"/>
    <property type="match status" value="1"/>
</dbReference>
<comment type="caution">
    <text evidence="8">The sequence shown here is derived from an EMBL/GenBank/DDBJ whole genome shotgun (WGS) entry which is preliminary data.</text>
</comment>
<feature type="active site" evidence="4">
    <location>
        <position position="279"/>
    </location>
</feature>
<dbReference type="PIRSF" id="PIRSF039102">
    <property type="entry name" value="Ddl/VanB"/>
    <property type="match status" value="1"/>
</dbReference>
<dbReference type="SUPFAM" id="SSF52440">
    <property type="entry name" value="PreATP-grasp domain"/>
    <property type="match status" value="1"/>
</dbReference>
<dbReference type="InterPro" id="IPR011095">
    <property type="entry name" value="Dala_Dala_lig_C"/>
</dbReference>
<protein>
    <submittedName>
        <fullName evidence="8">D-ala D-ala ligase N-terminal domain protein</fullName>
    </submittedName>
</protein>
<reference evidence="8 9" key="1">
    <citation type="submission" date="2012-09" db="EMBL/GenBank/DDBJ databases">
        <authorList>
            <person name="Dupont C.L."/>
            <person name="Rusch D.B."/>
            <person name="Lombardo M.-J."/>
            <person name="Novotny M."/>
            <person name="Yee-Greenbaum J."/>
            <person name="Laskin R."/>
        </authorList>
    </citation>
    <scope>NUCLEOTIDE SEQUENCE [LARGE SCALE GENOMIC DNA]</scope>
    <source>
        <strain evidence="8">SAR86E</strain>
    </source>
</reference>
<dbReference type="GO" id="GO:0046872">
    <property type="term" value="F:metal ion binding"/>
    <property type="evidence" value="ECO:0007669"/>
    <property type="project" value="UniProtKB-KW"/>
</dbReference>
<gene>
    <name evidence="8" type="ORF">B273_1353</name>
</gene>
<keyword evidence="5" id="KW-0460">Magnesium</keyword>
<comment type="cofactor">
    <cofactor evidence="5">
        <name>Mg(2+)</name>
        <dbReference type="ChEBI" id="CHEBI:18420"/>
    </cofactor>
    <cofactor evidence="5">
        <name>Mn(2+)</name>
        <dbReference type="ChEBI" id="CHEBI:29035"/>
    </cofactor>
    <text evidence="5">Binds 2 magnesium or manganese ions per subunit.</text>
</comment>
<feature type="binding site" evidence="5">
    <location>
        <position position="268"/>
    </location>
    <ligand>
        <name>Mg(2+)</name>
        <dbReference type="ChEBI" id="CHEBI:18420"/>
        <label>1</label>
    </ligand>
</feature>
<keyword evidence="2 8" id="KW-0436">Ligase</keyword>
<keyword evidence="9" id="KW-1185">Reference proteome</keyword>
<dbReference type="STRING" id="1208365.B273_1353"/>
<sequence>MAVKKITVLYGGQSSEREVSLESGKYIYQSIKDLGYETQLIDYPAEFLLDKFSHEDLVFIALHGKDGESGELQNHLKEQGVLYTGSGDEACKKTWNKDTFKKILRENNVPTPNWISVPSLLEIKSLEDILFKNLDLSNNIFLKPAEDGSSIDVFKISTSKDLEMAISNCVNANRQFIFEESINHRELTVPILNGKCLPAVEIITSEIFYNFNAKYVNEDTKLNNLNLSFDKKKELEQICLKTLKVTKCRGWLRIDLMQDSDGNFYVLEVNTAPGMTSHSLFPKSAQSIGLSYNSLVQEIINAS</sequence>
<dbReference type="Gene3D" id="3.40.50.20">
    <property type="match status" value="1"/>
</dbReference>
<dbReference type="PROSITE" id="PS50975">
    <property type="entry name" value="ATP_GRASP"/>
    <property type="match status" value="1"/>
</dbReference>
<keyword evidence="5" id="KW-0464">Manganese</keyword>
<dbReference type="GO" id="GO:0005737">
    <property type="term" value="C:cytoplasm"/>
    <property type="evidence" value="ECO:0007669"/>
    <property type="project" value="InterPro"/>
</dbReference>
<feature type="binding site" evidence="5">
    <location>
        <position position="268"/>
    </location>
    <ligand>
        <name>Mg(2+)</name>
        <dbReference type="ChEBI" id="CHEBI:18420"/>
        <label>2</label>
    </ligand>
</feature>